<evidence type="ECO:0000313" key="3">
    <source>
        <dbReference type="Proteomes" id="UP000620874"/>
    </source>
</evidence>
<dbReference type="Proteomes" id="UP000620874">
    <property type="component" value="Unassembled WGS sequence"/>
</dbReference>
<dbReference type="SUPFAM" id="SSF56037">
    <property type="entry name" value="PheT/TilS domain"/>
    <property type="match status" value="1"/>
</dbReference>
<feature type="domain" description="B3/B4 tRNA-binding" evidence="1">
    <location>
        <begin position="61"/>
        <end position="210"/>
    </location>
</feature>
<sequence>MKIEVSEELHRAWPQFRGAAVFATVQNTVYSAELWKRIDEFTALYRAKYTVDSIKEMPAIQATRQAYKKCGKDPSRYRPSSEALCRRILRGIPLYQIDTLVDLINLASIYSGNSIGGFDRDKIQGDRLVLGIGRAGEPYEGIGRGTLNIEGMPVYRDAIGGIGTPTSDHERTKMSIDTTHVLAIMNAYGGSEGLVESVNYMVGLMKEFAEAQDIEIVYFE</sequence>
<dbReference type="EMBL" id="JACSPP010000068">
    <property type="protein sequence ID" value="MBD8041778.1"/>
    <property type="molecule type" value="Genomic_DNA"/>
</dbReference>
<evidence type="ECO:0000313" key="2">
    <source>
        <dbReference type="EMBL" id="MBD8041778.1"/>
    </source>
</evidence>
<dbReference type="InterPro" id="IPR020825">
    <property type="entry name" value="Phe-tRNA_synthase-like_B3/B4"/>
</dbReference>
<keyword evidence="3" id="KW-1185">Reference proteome</keyword>
<dbReference type="Pfam" id="PF03483">
    <property type="entry name" value="B3_4"/>
    <property type="match status" value="1"/>
</dbReference>
<gene>
    <name evidence="2" type="ORF">H9625_15300</name>
</gene>
<dbReference type="PANTHER" id="PTHR39209">
    <property type="match status" value="1"/>
</dbReference>
<dbReference type="PANTHER" id="PTHR39209:SF2">
    <property type="entry name" value="CYTOPLASMIC PROTEIN"/>
    <property type="match status" value="1"/>
</dbReference>
<proteinExistence type="predicted"/>
<organism evidence="2 3">
    <name type="scientific">Phocaeicola intestinalis</name>
    <dbReference type="NCBI Taxonomy" id="2762212"/>
    <lineage>
        <taxon>Bacteria</taxon>
        <taxon>Pseudomonadati</taxon>
        <taxon>Bacteroidota</taxon>
        <taxon>Bacteroidia</taxon>
        <taxon>Bacteroidales</taxon>
        <taxon>Bacteroidaceae</taxon>
        <taxon>Phocaeicola</taxon>
    </lineage>
</organism>
<dbReference type="RefSeq" id="WP_191765187.1">
    <property type="nucleotide sequence ID" value="NZ_JACSPP010000068.1"/>
</dbReference>
<dbReference type="SMART" id="SM00873">
    <property type="entry name" value="B3_4"/>
    <property type="match status" value="1"/>
</dbReference>
<reference evidence="2 3" key="1">
    <citation type="submission" date="2020-08" db="EMBL/GenBank/DDBJ databases">
        <title>A Genomic Blueprint of the Chicken Gut Microbiome.</title>
        <authorList>
            <person name="Gilroy R."/>
            <person name="Ravi A."/>
            <person name="Getino M."/>
            <person name="Pursley I."/>
            <person name="Horton D.L."/>
            <person name="Alikhan N.-F."/>
            <person name="Baker D."/>
            <person name="Gharbi K."/>
            <person name="Hall N."/>
            <person name="Watson M."/>
            <person name="Adriaenssens E.M."/>
            <person name="Foster-Nyarko E."/>
            <person name="Jarju S."/>
            <person name="Secka A."/>
            <person name="Antonio M."/>
            <person name="Oren A."/>
            <person name="Chaudhuri R."/>
            <person name="La Ragione R.M."/>
            <person name="Hildebrand F."/>
            <person name="Pallen M.J."/>
        </authorList>
    </citation>
    <scope>NUCLEOTIDE SEQUENCE [LARGE SCALE GENOMIC DNA]</scope>
    <source>
        <strain evidence="2 3">Sa1CVN1</strain>
    </source>
</reference>
<dbReference type="Gene3D" id="3.50.40.10">
    <property type="entry name" value="Phenylalanyl-trna Synthetase, Chain B, domain 3"/>
    <property type="match status" value="1"/>
</dbReference>
<comment type="caution">
    <text evidence="2">The sequence shown here is derived from an EMBL/GenBank/DDBJ whole genome shotgun (WGS) entry which is preliminary data.</text>
</comment>
<protein>
    <recommendedName>
        <fullName evidence="1">B3/B4 tRNA-binding domain-containing protein</fullName>
    </recommendedName>
</protein>
<evidence type="ECO:0000259" key="1">
    <source>
        <dbReference type="SMART" id="SM00873"/>
    </source>
</evidence>
<dbReference type="InterPro" id="IPR005146">
    <property type="entry name" value="B3/B4_tRNA-bd"/>
</dbReference>
<name>A0ABR8YC35_9BACT</name>
<accession>A0ABR8YC35</accession>